<keyword evidence="7" id="KW-1185">Reference proteome</keyword>
<dbReference type="InterPro" id="IPR017508">
    <property type="entry name" value="HipA_N1"/>
</dbReference>
<name>A0A1B1NC26_9MICO</name>
<dbReference type="Proteomes" id="UP000092482">
    <property type="component" value="Chromosome"/>
</dbReference>
<organism evidence="6 7">
    <name type="scientific">Serinicoccus hydrothermalis</name>
    <dbReference type="NCBI Taxonomy" id="1758689"/>
    <lineage>
        <taxon>Bacteria</taxon>
        <taxon>Bacillati</taxon>
        <taxon>Actinomycetota</taxon>
        <taxon>Actinomycetes</taxon>
        <taxon>Micrococcales</taxon>
        <taxon>Ornithinimicrobiaceae</taxon>
        <taxon>Serinicoccus</taxon>
    </lineage>
</organism>
<evidence type="ECO:0000256" key="1">
    <source>
        <dbReference type="ARBA" id="ARBA00010164"/>
    </source>
</evidence>
<protein>
    <submittedName>
        <fullName evidence="6">Protein hipA</fullName>
    </submittedName>
</protein>
<dbReference type="NCBIfam" id="TIGR03071">
    <property type="entry name" value="couple_hipA"/>
    <property type="match status" value="1"/>
</dbReference>
<gene>
    <name evidence="6" type="ORF">SGUI_1593</name>
</gene>
<dbReference type="Pfam" id="PF07804">
    <property type="entry name" value="HipA_C"/>
    <property type="match status" value="1"/>
</dbReference>
<dbReference type="KEGG" id="serj:SGUI_1593"/>
<dbReference type="PATRIC" id="fig|1758689.4.peg.1638"/>
<dbReference type="AlphaFoldDB" id="A0A1B1NC26"/>
<evidence type="ECO:0000313" key="6">
    <source>
        <dbReference type="EMBL" id="ANS78989.1"/>
    </source>
</evidence>
<evidence type="ECO:0000256" key="3">
    <source>
        <dbReference type="ARBA" id="ARBA00022777"/>
    </source>
</evidence>
<dbReference type="EMBL" id="CP014989">
    <property type="protein sequence ID" value="ANS78989.1"/>
    <property type="molecule type" value="Genomic_DNA"/>
</dbReference>
<feature type="domain" description="HipA-like C-terminal" evidence="4">
    <location>
        <begin position="153"/>
        <end position="368"/>
    </location>
</feature>
<dbReference type="Pfam" id="PF13657">
    <property type="entry name" value="Couple_hipA"/>
    <property type="match status" value="1"/>
</dbReference>
<proteinExistence type="inferred from homology"/>
<dbReference type="InterPro" id="IPR012893">
    <property type="entry name" value="HipA-like_C"/>
</dbReference>
<dbReference type="RefSeq" id="WP_066638555.1">
    <property type="nucleotide sequence ID" value="NZ_CP014989.1"/>
</dbReference>
<evidence type="ECO:0000256" key="2">
    <source>
        <dbReference type="ARBA" id="ARBA00022679"/>
    </source>
</evidence>
<keyword evidence="3" id="KW-0418">Kinase</keyword>
<evidence type="ECO:0000259" key="5">
    <source>
        <dbReference type="Pfam" id="PF13657"/>
    </source>
</evidence>
<evidence type="ECO:0000313" key="7">
    <source>
        <dbReference type="Proteomes" id="UP000092482"/>
    </source>
</evidence>
<accession>A0A1B1NC26</accession>
<evidence type="ECO:0000259" key="4">
    <source>
        <dbReference type="Pfam" id="PF07804"/>
    </source>
</evidence>
<sequence length="406" mass="44129">MRQAIDPRDVRRAQVLKAGRPAATLERADGTVTFRYDQAYLEEGGPPVATTLPLTDEPVVRAGGAVPPFFANLLPEGRRLTALRRSVKTSADDDMSLLLAVGADPVGDVRVLPEGWAPDVGEPVVATTSSTASFAELDFSDLLEQAGVGDPSALAGVQDKVSGRMLSLPLVHDGRGYLLKFEVPEFPHVVANEAYFLGLARRLRHPVASARVVHDRHERPALLVERFDREVTPTGEMRRLAVEDGAQLLGLYPADKYATTSETLARGVAAVTAARPVALRAVFTQLAYAWATGNGDLHAKNLSVLQRSGEWRVSPMYDVPSTVPYGDPTAALPLAGRRENLTRKAFLEFAETVRLPERAATRSLDDVLLVTEQVVDEVEAGAIGLDPRRRGDLVRTLRRRRRDLGA</sequence>
<dbReference type="GO" id="GO:0005829">
    <property type="term" value="C:cytosol"/>
    <property type="evidence" value="ECO:0007669"/>
    <property type="project" value="TreeGrafter"/>
</dbReference>
<comment type="similarity">
    <text evidence="1">Belongs to the HipA Ser/Thr kinase family.</text>
</comment>
<dbReference type="PANTHER" id="PTHR37419:SF1">
    <property type="entry name" value="SERINE_THREONINE-PROTEIN KINASE TOXIN HIPA"/>
    <property type="match status" value="1"/>
</dbReference>
<dbReference type="InterPro" id="IPR052028">
    <property type="entry name" value="HipA_Ser/Thr_kinase"/>
</dbReference>
<reference evidence="6 7" key="1">
    <citation type="submission" date="2016-03" db="EMBL/GenBank/DDBJ databases">
        <title>Shallow-sea hydrothermal system.</title>
        <authorList>
            <person name="Tang K."/>
        </authorList>
    </citation>
    <scope>NUCLEOTIDE SEQUENCE [LARGE SCALE GENOMIC DNA]</scope>
    <source>
        <strain evidence="6 7">JLT9</strain>
    </source>
</reference>
<feature type="domain" description="HipA N-terminal subdomain 1" evidence="5">
    <location>
        <begin position="14"/>
        <end position="111"/>
    </location>
</feature>
<dbReference type="STRING" id="1758689.SGUI_1593"/>
<keyword evidence="2" id="KW-0808">Transferase</keyword>
<dbReference type="PANTHER" id="PTHR37419">
    <property type="entry name" value="SERINE/THREONINE-PROTEIN KINASE TOXIN HIPA"/>
    <property type="match status" value="1"/>
</dbReference>
<dbReference type="GO" id="GO:0004674">
    <property type="term" value="F:protein serine/threonine kinase activity"/>
    <property type="evidence" value="ECO:0007669"/>
    <property type="project" value="TreeGrafter"/>
</dbReference>